<keyword evidence="2" id="KW-0963">Cytoplasm</keyword>
<feature type="region of interest" description="Disordered" evidence="8">
    <location>
        <begin position="1"/>
        <end position="123"/>
    </location>
</feature>
<dbReference type="EMBL" id="BEGY01000032">
    <property type="protein sequence ID" value="GAX78377.1"/>
    <property type="molecule type" value="Genomic_DNA"/>
</dbReference>
<dbReference type="SMART" id="SM01122">
    <property type="entry name" value="DBC1"/>
    <property type="match status" value="1"/>
</dbReference>
<keyword evidence="6" id="KW-0131">Cell cycle</keyword>
<evidence type="ECO:0000256" key="7">
    <source>
        <dbReference type="SAM" id="Coils"/>
    </source>
</evidence>
<feature type="coiled-coil region" evidence="7">
    <location>
        <begin position="1305"/>
        <end position="1346"/>
    </location>
</feature>
<evidence type="ECO:0000256" key="2">
    <source>
        <dbReference type="ARBA" id="ARBA00022490"/>
    </source>
</evidence>
<dbReference type="GO" id="GO:0005634">
    <property type="term" value="C:nucleus"/>
    <property type="evidence" value="ECO:0007669"/>
    <property type="project" value="TreeGrafter"/>
</dbReference>
<proteinExistence type="predicted"/>
<dbReference type="OrthoDB" id="21006at2759"/>
<dbReference type="PROSITE" id="PS50174">
    <property type="entry name" value="G_PATCH"/>
    <property type="match status" value="1"/>
</dbReference>
<keyword evidence="11" id="KW-1185">Reference proteome</keyword>
<keyword evidence="4 7" id="KW-0175">Coiled coil</keyword>
<dbReference type="InterPro" id="IPR045353">
    <property type="entry name" value="LAIKA"/>
</dbReference>
<dbReference type="STRING" id="1157962.A0A250X5K7"/>
<evidence type="ECO:0000313" key="11">
    <source>
        <dbReference type="Proteomes" id="UP000232323"/>
    </source>
</evidence>
<feature type="region of interest" description="Disordered" evidence="8">
    <location>
        <begin position="1024"/>
        <end position="1049"/>
    </location>
</feature>
<evidence type="ECO:0000313" key="10">
    <source>
        <dbReference type="EMBL" id="GAX78377.1"/>
    </source>
</evidence>
<evidence type="ECO:0000256" key="1">
    <source>
        <dbReference type="ARBA" id="ARBA00004496"/>
    </source>
</evidence>
<feature type="compositionally biased region" description="Polar residues" evidence="8">
    <location>
        <begin position="35"/>
        <end position="48"/>
    </location>
</feature>
<feature type="compositionally biased region" description="Basic residues" evidence="8">
    <location>
        <begin position="479"/>
        <end position="488"/>
    </location>
</feature>
<evidence type="ECO:0000256" key="5">
    <source>
        <dbReference type="ARBA" id="ARBA00023159"/>
    </source>
</evidence>
<dbReference type="InterPro" id="IPR025224">
    <property type="entry name" value="CCAR1/CCAR2"/>
</dbReference>
<gene>
    <name evidence="10" type="ORF">CEUSTIGMA_g5819.t1</name>
</gene>
<feature type="compositionally biased region" description="Polar residues" evidence="8">
    <location>
        <begin position="1110"/>
        <end position="1125"/>
    </location>
</feature>
<sequence length="1378" mass="148339">MGKWDLPAQQPAQVWQPQGQPTQQNQQQIYTSQPSTQQTYATPSYYQTQPDQQQNVYAQQPQQGSLSAPWQQTPAYSNPQQQGNLQQLQSMQPSFALQSQQQQQPQLQQWAQPQPQYAPQQQLQQVQPVGTYMTPQTAPVMPQGMMMPQQQQQQQQLQQPMMQQQQQPLQQQLYYAPNANKPAPVSQPRAWVGTVTQLIPPNYGIVDGTSFYVHAVVQGGRIPQIGDRVKCEAIANTDGGQYQWRCTRVEVEAVTVMSQVNRLGVTATGSSVVPNSLASAISAAQAAAAAAGLGDGPASRTIPNAAAAAAAAAATAAALSRPRTNRFSVMSTSTKEGGDTPALKYNSAPPPILQYNADVALALAANAVDASTGKDSSALIVQPASLEKAKAVFNKPTVQISEDGKKRSEEVLKQLSNYGDPGGIGAKLLGKMGFGAVEGGKGGLGLNEQGIAAPVDPKSTSGNRGLGFADERGRERDRKSNKRRHRSRSGSDSRSPSSSRSRSRSSSRGPSARYAVQLPKAPTFERVRGLASISKRYKELYIPGDFCRAEASWLDYLRDFSPLPIAFPLAFNVMGSPPPSAPAPVPPSESGQDIDALGTAFMVPTFSNEKKVLLTESEVASGRRWSAKVMMFSGVPEAELHTEDPHLFQHPSQKLRFLVGQRGKPSSSFEFCALGGAWDPVDGGHPARDKSALIRTAIRTFKECTGVDLSPCLQWIRMVDIIYARSSLLKKTGSSTPSGAHTTSTCETGIDRTVMFVVDGWSVSVPNPLATAAVLAAKTAEEEEARARAALQPAAEALRKAEEVLAAAPPPPPLPAGAEDLSITPTALTVAQLQEELQRRSLDTKWDPLKGGRKVLEVRLQEYLDRKIAERRLSDEGCAVRSAAQAAMNEAKEAASKVKLSYDAARDAAKEAARALKDPPPQEAVELIVGPELVRTKASLSAPTLESLLEYREEDNKEAMFEVSLFAEMFKEMLQTRFGLGILRTLPTIAAPPSTKAAEKRIVSPANNTPSEMARTLEEVGSGALPAAPGLEEDKAHPTRDSMAEAGDEAVSVKNEELQQKGSAALEEEREHVTPAKEVECEPEHVVAEVQAECQSVRMDIEINADRGVTNGNKRGLEQTTSSVQDADASEHAGAQSGKKHRTGSAEHSEQGAVHLVPCLDNLSLACRFFDTRCVGYLEADDLEEMLYMVSSSISRKQIQSLVDSVQDKKGRFSYMQFGSMKCTGAVLPTGDRVLGTTVSVDDHTLKHGGSLSAAECQEEVVRCDGSGTGVMSASDVLSLQQKAIAADARRREAEVASATASAQLAEVRASENKLRTRIEALQVELQLAQKMKVEMESKRAGAEAKMAMALTGAREAQKLLQGIVAAIEPTELSGHHE</sequence>
<evidence type="ECO:0000256" key="4">
    <source>
        <dbReference type="ARBA" id="ARBA00023054"/>
    </source>
</evidence>
<feature type="compositionally biased region" description="Low complexity" evidence="8">
    <location>
        <begin position="490"/>
        <end position="511"/>
    </location>
</feature>
<dbReference type="Pfam" id="PF01585">
    <property type="entry name" value="G-patch"/>
    <property type="match status" value="1"/>
</dbReference>
<dbReference type="SUPFAM" id="SSF47473">
    <property type="entry name" value="EF-hand"/>
    <property type="match status" value="1"/>
</dbReference>
<feature type="compositionally biased region" description="Low complexity" evidence="8">
    <location>
        <begin position="7"/>
        <end position="34"/>
    </location>
</feature>
<evidence type="ECO:0000256" key="8">
    <source>
        <dbReference type="SAM" id="MobiDB-lite"/>
    </source>
</evidence>
<feature type="compositionally biased region" description="Basic and acidic residues" evidence="8">
    <location>
        <begin position="469"/>
        <end position="478"/>
    </location>
</feature>
<dbReference type="GO" id="GO:0003676">
    <property type="term" value="F:nucleic acid binding"/>
    <property type="evidence" value="ECO:0007669"/>
    <property type="project" value="InterPro"/>
</dbReference>
<dbReference type="InterPro" id="IPR011992">
    <property type="entry name" value="EF-hand-dom_pair"/>
</dbReference>
<accession>A0A250X5K7</accession>
<dbReference type="Pfam" id="PF14443">
    <property type="entry name" value="DBC1"/>
    <property type="match status" value="1"/>
</dbReference>
<dbReference type="InterPro" id="IPR003034">
    <property type="entry name" value="SAP_dom"/>
</dbReference>
<dbReference type="GO" id="GO:0006355">
    <property type="term" value="P:regulation of DNA-templated transcription"/>
    <property type="evidence" value="ECO:0007669"/>
    <property type="project" value="InterPro"/>
</dbReference>
<comment type="subcellular location">
    <subcellularLocation>
        <location evidence="1">Cytoplasm</location>
    </subcellularLocation>
</comment>
<dbReference type="Pfam" id="PF14444">
    <property type="entry name" value="S1-like"/>
    <property type="match status" value="1"/>
</dbReference>
<feature type="compositionally biased region" description="Basic and acidic residues" evidence="8">
    <location>
        <begin position="1032"/>
        <end position="1043"/>
    </location>
</feature>
<dbReference type="InterPro" id="IPR000467">
    <property type="entry name" value="G_patch_dom"/>
</dbReference>
<comment type="caution">
    <text evidence="10">The sequence shown here is derived from an EMBL/GenBank/DDBJ whole genome shotgun (WGS) entry which is preliminary data.</text>
</comment>
<dbReference type="SMART" id="SM00443">
    <property type="entry name" value="G_patch"/>
    <property type="match status" value="1"/>
</dbReference>
<feature type="compositionally biased region" description="Low complexity" evidence="8">
    <location>
        <begin position="49"/>
        <end position="63"/>
    </location>
</feature>
<keyword evidence="3" id="KW-0597">Phosphoprotein</keyword>
<dbReference type="Proteomes" id="UP000232323">
    <property type="component" value="Unassembled WGS sequence"/>
</dbReference>
<feature type="compositionally biased region" description="Polar residues" evidence="8">
    <location>
        <begin position="64"/>
        <end position="76"/>
    </location>
</feature>
<feature type="region of interest" description="Disordered" evidence="8">
    <location>
        <begin position="448"/>
        <end position="517"/>
    </location>
</feature>
<evidence type="ECO:0000256" key="6">
    <source>
        <dbReference type="ARBA" id="ARBA00023306"/>
    </source>
</evidence>
<feature type="compositionally biased region" description="Low complexity" evidence="8">
    <location>
        <begin position="77"/>
        <end position="123"/>
    </location>
</feature>
<dbReference type="Pfam" id="PF19256">
    <property type="entry name" value="LAIKA"/>
    <property type="match status" value="1"/>
</dbReference>
<reference evidence="10 11" key="1">
    <citation type="submission" date="2017-08" db="EMBL/GenBank/DDBJ databases">
        <title>Acidophilic green algal genome provides insights into adaptation to an acidic environment.</title>
        <authorList>
            <person name="Hirooka S."/>
            <person name="Hirose Y."/>
            <person name="Kanesaki Y."/>
            <person name="Higuchi S."/>
            <person name="Fujiwara T."/>
            <person name="Onuma R."/>
            <person name="Era A."/>
            <person name="Ohbayashi R."/>
            <person name="Uzuka A."/>
            <person name="Nozaki H."/>
            <person name="Yoshikawa H."/>
            <person name="Miyagishima S.Y."/>
        </authorList>
    </citation>
    <scope>NUCLEOTIDE SEQUENCE [LARGE SCALE GENOMIC DNA]</scope>
    <source>
        <strain evidence="10 11">NIES-2499</strain>
    </source>
</reference>
<evidence type="ECO:0000256" key="3">
    <source>
        <dbReference type="ARBA" id="ARBA00022553"/>
    </source>
</evidence>
<dbReference type="PANTHER" id="PTHR14304">
    <property type="entry name" value="CELL DIVISION CYCLE AND APOPTOSIS REGULATOR PROTEIN"/>
    <property type="match status" value="1"/>
</dbReference>
<dbReference type="GO" id="GO:0005737">
    <property type="term" value="C:cytoplasm"/>
    <property type="evidence" value="ECO:0007669"/>
    <property type="project" value="UniProtKB-SubCell"/>
</dbReference>
<feature type="domain" description="G-patch" evidence="9">
    <location>
        <begin position="421"/>
        <end position="471"/>
    </location>
</feature>
<feature type="region of interest" description="Disordered" evidence="8">
    <location>
        <begin position="1106"/>
        <end position="1151"/>
    </location>
</feature>
<name>A0A250X5K7_9CHLO</name>
<protein>
    <recommendedName>
        <fullName evidence="9">G-patch domain-containing protein</fullName>
    </recommendedName>
</protein>
<evidence type="ECO:0000259" key="9">
    <source>
        <dbReference type="PROSITE" id="PS50174"/>
    </source>
</evidence>
<dbReference type="PANTHER" id="PTHR14304:SF11">
    <property type="entry name" value="SAP DOMAIN-CONTAINING PROTEIN"/>
    <property type="match status" value="1"/>
</dbReference>
<keyword evidence="5" id="KW-0010">Activator</keyword>
<dbReference type="InterPro" id="IPR025223">
    <property type="entry name" value="S1-like_RNA-bd_dom"/>
</dbReference>
<dbReference type="InterPro" id="IPR025954">
    <property type="entry name" value="DBC1/CARP1_inactive_NUDIX"/>
</dbReference>
<dbReference type="SMART" id="SM00513">
    <property type="entry name" value="SAP"/>
    <property type="match status" value="1"/>
</dbReference>
<organism evidence="10 11">
    <name type="scientific">Chlamydomonas eustigma</name>
    <dbReference type="NCBI Taxonomy" id="1157962"/>
    <lineage>
        <taxon>Eukaryota</taxon>
        <taxon>Viridiplantae</taxon>
        <taxon>Chlorophyta</taxon>
        <taxon>core chlorophytes</taxon>
        <taxon>Chlorophyceae</taxon>
        <taxon>CS clade</taxon>
        <taxon>Chlamydomonadales</taxon>
        <taxon>Chlamydomonadaceae</taxon>
        <taxon>Chlamydomonas</taxon>
    </lineage>
</organism>